<keyword evidence="1" id="KW-0812">Transmembrane</keyword>
<accession>A0A9Q1JCC8</accession>
<name>A0A9Q1JCC8_SYNKA</name>
<proteinExistence type="predicted"/>
<dbReference type="Proteomes" id="UP001152622">
    <property type="component" value="Chromosome 1"/>
</dbReference>
<dbReference type="EMBL" id="JAINUF010000001">
    <property type="protein sequence ID" value="KAJ8379242.1"/>
    <property type="molecule type" value="Genomic_DNA"/>
</dbReference>
<comment type="caution">
    <text evidence="2">The sequence shown here is derived from an EMBL/GenBank/DDBJ whole genome shotgun (WGS) entry which is preliminary data.</text>
</comment>
<evidence type="ECO:0000313" key="3">
    <source>
        <dbReference type="Proteomes" id="UP001152622"/>
    </source>
</evidence>
<organism evidence="2 3">
    <name type="scientific">Synaphobranchus kaupii</name>
    <name type="common">Kaup's arrowtooth eel</name>
    <dbReference type="NCBI Taxonomy" id="118154"/>
    <lineage>
        <taxon>Eukaryota</taxon>
        <taxon>Metazoa</taxon>
        <taxon>Chordata</taxon>
        <taxon>Craniata</taxon>
        <taxon>Vertebrata</taxon>
        <taxon>Euteleostomi</taxon>
        <taxon>Actinopterygii</taxon>
        <taxon>Neopterygii</taxon>
        <taxon>Teleostei</taxon>
        <taxon>Anguilliformes</taxon>
        <taxon>Synaphobranchidae</taxon>
        <taxon>Synaphobranchus</taxon>
    </lineage>
</organism>
<keyword evidence="1" id="KW-1133">Transmembrane helix</keyword>
<reference evidence="2" key="1">
    <citation type="journal article" date="2023" name="Science">
        <title>Genome structures resolve the early diversification of teleost fishes.</title>
        <authorList>
            <person name="Parey E."/>
            <person name="Louis A."/>
            <person name="Montfort J."/>
            <person name="Bouchez O."/>
            <person name="Roques C."/>
            <person name="Iampietro C."/>
            <person name="Lluch J."/>
            <person name="Castinel A."/>
            <person name="Donnadieu C."/>
            <person name="Desvignes T."/>
            <person name="Floi Bucao C."/>
            <person name="Jouanno E."/>
            <person name="Wen M."/>
            <person name="Mejri S."/>
            <person name="Dirks R."/>
            <person name="Jansen H."/>
            <person name="Henkel C."/>
            <person name="Chen W.J."/>
            <person name="Zahm M."/>
            <person name="Cabau C."/>
            <person name="Klopp C."/>
            <person name="Thompson A.W."/>
            <person name="Robinson-Rechavi M."/>
            <person name="Braasch I."/>
            <person name="Lecointre G."/>
            <person name="Bobe J."/>
            <person name="Postlethwait J.H."/>
            <person name="Berthelot C."/>
            <person name="Roest Crollius H."/>
            <person name="Guiguen Y."/>
        </authorList>
    </citation>
    <scope>NUCLEOTIDE SEQUENCE</scope>
    <source>
        <strain evidence="2">WJC10195</strain>
    </source>
</reference>
<sequence>MWEELKNKTDLWRDGNASLKAVSEQPWFVTDALYNGSTANPQAPGTDPDSVSGIIPGSIAAAVFISFLLALYAILWKCMVTAPKRKERKRGRAREQRDHVC</sequence>
<dbReference type="OrthoDB" id="8686561at2759"/>
<evidence type="ECO:0000256" key="1">
    <source>
        <dbReference type="SAM" id="Phobius"/>
    </source>
</evidence>
<keyword evidence="3" id="KW-1185">Reference proteome</keyword>
<dbReference type="AlphaFoldDB" id="A0A9Q1JCC8"/>
<feature type="transmembrane region" description="Helical" evidence="1">
    <location>
        <begin position="54"/>
        <end position="76"/>
    </location>
</feature>
<gene>
    <name evidence="2" type="ORF">SKAU_G00000200</name>
</gene>
<keyword evidence="1" id="KW-0472">Membrane</keyword>
<protein>
    <submittedName>
        <fullName evidence="2">Uncharacterized protein</fullName>
    </submittedName>
</protein>
<evidence type="ECO:0000313" key="2">
    <source>
        <dbReference type="EMBL" id="KAJ8379242.1"/>
    </source>
</evidence>